<gene>
    <name evidence="1" type="ORF">JY651_22370</name>
</gene>
<proteinExistence type="predicted"/>
<evidence type="ECO:0000313" key="1">
    <source>
        <dbReference type="EMBL" id="QSQ27488.1"/>
    </source>
</evidence>
<dbReference type="EMBL" id="CP071090">
    <property type="protein sequence ID" value="QSQ27488.1"/>
    <property type="molecule type" value="Genomic_DNA"/>
</dbReference>
<evidence type="ECO:0008006" key="3">
    <source>
        <dbReference type="Google" id="ProtNLM"/>
    </source>
</evidence>
<evidence type="ECO:0000313" key="2">
    <source>
        <dbReference type="Proteomes" id="UP000662747"/>
    </source>
</evidence>
<protein>
    <recommendedName>
        <fullName evidence="3">Lipoprotein</fullName>
    </recommendedName>
</protein>
<reference evidence="1 2" key="1">
    <citation type="submission" date="2021-02" db="EMBL/GenBank/DDBJ databases">
        <title>De Novo genome assembly of isolated myxobacteria.</title>
        <authorList>
            <person name="Stevens D.C."/>
        </authorList>
    </citation>
    <scope>NUCLEOTIDE SEQUENCE [LARGE SCALE GENOMIC DNA]</scope>
    <source>
        <strain evidence="2">SCPEA02</strain>
    </source>
</reference>
<keyword evidence="2" id="KW-1185">Reference proteome</keyword>
<sequence length="62" mass="6933">MSHTNPFWLGAACVVLGAFLSMAPSCWSFERPRPPSRPEAPRPTRTYANAAWNPLRAVFSEQ</sequence>
<organism evidence="1 2">
    <name type="scientific">Pyxidicoccus parkwayensis</name>
    <dbReference type="NCBI Taxonomy" id="2813578"/>
    <lineage>
        <taxon>Bacteria</taxon>
        <taxon>Pseudomonadati</taxon>
        <taxon>Myxococcota</taxon>
        <taxon>Myxococcia</taxon>
        <taxon>Myxococcales</taxon>
        <taxon>Cystobacterineae</taxon>
        <taxon>Myxococcaceae</taxon>
        <taxon>Pyxidicoccus</taxon>
    </lineage>
</organism>
<accession>A0ABX7PAF0</accession>
<name>A0ABX7PAF0_9BACT</name>
<dbReference type="Proteomes" id="UP000662747">
    <property type="component" value="Chromosome"/>
</dbReference>
<dbReference type="RefSeq" id="WP_206729009.1">
    <property type="nucleotide sequence ID" value="NZ_CP071090.1"/>
</dbReference>